<proteinExistence type="predicted"/>
<reference evidence="1 2" key="1">
    <citation type="submission" date="2016-11" db="EMBL/GenBank/DDBJ databases">
        <title>Paenibacillus species isolates.</title>
        <authorList>
            <person name="Beno S.M."/>
        </authorList>
    </citation>
    <scope>NUCLEOTIDE SEQUENCE [LARGE SCALE GENOMIC DNA]</scope>
    <source>
        <strain evidence="1 2">FSL H8-0246</strain>
    </source>
</reference>
<organism evidence="1 2">
    <name type="scientific">Paenibacillus amylolyticus</name>
    <dbReference type="NCBI Taxonomy" id="1451"/>
    <lineage>
        <taxon>Bacteria</taxon>
        <taxon>Bacillati</taxon>
        <taxon>Bacillota</taxon>
        <taxon>Bacilli</taxon>
        <taxon>Bacillales</taxon>
        <taxon>Paenibacillaceae</taxon>
        <taxon>Paenibacillus</taxon>
    </lineage>
</organism>
<dbReference type="Proteomes" id="UP000187134">
    <property type="component" value="Unassembled WGS sequence"/>
</dbReference>
<evidence type="ECO:0000313" key="2">
    <source>
        <dbReference type="Proteomes" id="UP000187134"/>
    </source>
</evidence>
<protein>
    <submittedName>
        <fullName evidence="1">Uncharacterized protein</fullName>
    </submittedName>
</protein>
<sequence length="92" mass="10777">MNAYFFEISSREVSLIIKNIQQITTNEVIGEFETLVWLNTEEENIDFIVTDKEIIIGDKIPLNESNFVNKFKNESPEERIKKLEDIISNLIK</sequence>
<dbReference type="RefSeq" id="WP_076331929.1">
    <property type="nucleotide sequence ID" value="NZ_MRTJ01000003.1"/>
</dbReference>
<accession>A0A1R1BX49</accession>
<dbReference type="AlphaFoldDB" id="A0A1R1BX49"/>
<comment type="caution">
    <text evidence="1">The sequence shown here is derived from an EMBL/GenBank/DDBJ whole genome shotgun (WGS) entry which is preliminary data.</text>
</comment>
<dbReference type="EMBL" id="MRTJ01000003">
    <property type="protein sequence ID" value="OMF14358.1"/>
    <property type="molecule type" value="Genomic_DNA"/>
</dbReference>
<evidence type="ECO:0000313" key="1">
    <source>
        <dbReference type="EMBL" id="OMF14358.1"/>
    </source>
</evidence>
<name>A0A1R1BX49_PAEAM</name>
<gene>
    <name evidence="1" type="ORF">BK131_12880</name>
</gene>